<reference evidence="1" key="1">
    <citation type="submission" date="2015-01" db="EMBL/GenBank/DDBJ databases">
        <title>Erwinia tracheiphila.</title>
        <authorList>
            <person name="Shapiro L.R."/>
        </authorList>
    </citation>
    <scope>NUCLEOTIDE SEQUENCE [LARGE SCALE GENOMIC DNA]</scope>
    <source>
        <strain evidence="1">BuffGH</strain>
    </source>
</reference>
<gene>
    <name evidence="1" type="ORF">SY86_08460</name>
</gene>
<evidence type="ECO:0000313" key="2">
    <source>
        <dbReference type="Proteomes" id="UP000033924"/>
    </source>
</evidence>
<protein>
    <submittedName>
        <fullName evidence="1">Uncharacterized protein</fullName>
    </submittedName>
</protein>
<evidence type="ECO:0000313" key="1">
    <source>
        <dbReference type="EMBL" id="KKF35446.1"/>
    </source>
</evidence>
<keyword evidence="2" id="KW-1185">Reference proteome</keyword>
<organism evidence="1 2">
    <name type="scientific">Erwinia tracheiphila</name>
    <dbReference type="NCBI Taxonomy" id="65700"/>
    <lineage>
        <taxon>Bacteria</taxon>
        <taxon>Pseudomonadati</taxon>
        <taxon>Pseudomonadota</taxon>
        <taxon>Gammaproteobacteria</taxon>
        <taxon>Enterobacterales</taxon>
        <taxon>Erwiniaceae</taxon>
        <taxon>Erwinia</taxon>
    </lineage>
</organism>
<name>A0A0M2KER9_9GAMM</name>
<comment type="caution">
    <text evidence="1">The sequence shown here is derived from an EMBL/GenBank/DDBJ whole genome shotgun (WGS) entry which is preliminary data.</text>
</comment>
<proteinExistence type="predicted"/>
<dbReference type="AlphaFoldDB" id="A0A0M2KER9"/>
<dbReference type="Proteomes" id="UP000033924">
    <property type="component" value="Unassembled WGS sequence"/>
</dbReference>
<dbReference type="RefSeq" id="WP_016190253.1">
    <property type="nucleotide sequence ID" value="NZ_CP089932.1"/>
</dbReference>
<dbReference type="EMBL" id="JXNU01000003">
    <property type="protein sequence ID" value="KKF35446.1"/>
    <property type="molecule type" value="Genomic_DNA"/>
</dbReference>
<sequence length="96" mass="10367">MAPLIVLGIDGLNLLRLFTNTLDVIEQLAALTPGTQNAALTRKYNSLIGCPSRTTKPDQSATVTRRGIVFCVQESPPAPTCSCHNVLAICWADDQR</sequence>
<dbReference type="PATRIC" id="fig|65700.7.peg.2144"/>
<accession>A0A0M2KER9</accession>